<protein>
    <submittedName>
        <fullName evidence="3">NADPH:quinone reductase</fullName>
    </submittedName>
</protein>
<dbReference type="Pfam" id="PF08240">
    <property type="entry name" value="ADH_N"/>
    <property type="match status" value="1"/>
</dbReference>
<comment type="caution">
    <text evidence="3">The sequence shown here is derived from an EMBL/GenBank/DDBJ whole genome shotgun (WGS) entry which is preliminary data.</text>
</comment>
<accession>A0AAE3GGQ9</accession>
<keyword evidence="4" id="KW-1185">Reference proteome</keyword>
<dbReference type="Proteomes" id="UP001206128">
    <property type="component" value="Unassembled WGS sequence"/>
</dbReference>
<evidence type="ECO:0000259" key="2">
    <source>
        <dbReference type="SMART" id="SM00829"/>
    </source>
</evidence>
<dbReference type="EMBL" id="JAMTCK010000008">
    <property type="protein sequence ID" value="MCP2166994.1"/>
    <property type="molecule type" value="Genomic_DNA"/>
</dbReference>
<dbReference type="PANTHER" id="PTHR43677:SF4">
    <property type="entry name" value="QUINONE OXIDOREDUCTASE-LIKE PROTEIN 2"/>
    <property type="match status" value="1"/>
</dbReference>
<dbReference type="PANTHER" id="PTHR43677">
    <property type="entry name" value="SHORT-CHAIN DEHYDROGENASE/REDUCTASE"/>
    <property type="match status" value="1"/>
</dbReference>
<proteinExistence type="predicted"/>
<feature type="domain" description="Enoyl reductase (ER)" evidence="2">
    <location>
        <begin position="9"/>
        <end position="298"/>
    </location>
</feature>
<dbReference type="CDD" id="cd08270">
    <property type="entry name" value="MDR4"/>
    <property type="match status" value="1"/>
</dbReference>
<dbReference type="GO" id="GO:0016491">
    <property type="term" value="F:oxidoreductase activity"/>
    <property type="evidence" value="ECO:0007669"/>
    <property type="project" value="InterPro"/>
</dbReference>
<dbReference type="AlphaFoldDB" id="A0AAE3GGQ9"/>
<dbReference type="RefSeq" id="WP_253773399.1">
    <property type="nucleotide sequence ID" value="NZ_JAMTCK010000008.1"/>
</dbReference>
<evidence type="ECO:0000313" key="4">
    <source>
        <dbReference type="Proteomes" id="UP001206128"/>
    </source>
</evidence>
<dbReference type="InterPro" id="IPR051397">
    <property type="entry name" value="Zn-ADH-like_protein"/>
</dbReference>
<feature type="region of interest" description="Disordered" evidence="1">
    <location>
        <begin position="1"/>
        <end position="21"/>
    </location>
</feature>
<dbReference type="InterPro" id="IPR036291">
    <property type="entry name" value="NAD(P)-bd_dom_sf"/>
</dbReference>
<dbReference type="InterPro" id="IPR013154">
    <property type="entry name" value="ADH-like_N"/>
</dbReference>
<gene>
    <name evidence="3" type="ORF">LX83_003866</name>
</gene>
<sequence>MRALVITPDTPSGLALSETPEPDLTPDKVLVDVAEISLNYGEVSHARSGVAEAGEVHGWDAAGVVARTTEDGSGPAVGTRVVTFGFSGAWAQRRAVPVSEIAVVPDAVDLAVAATVPVAGVTALRALRRSGPLLGRRVVVTGASGGVGRMAVQLAARAGAHVIAQAKRGDGLAELGAHEVVANLDGLEPASVDVVLDNVGGGQLVRAWDALAPGGVIQSIGWTSGEPATFQPYATVGAAKSLTAFNMGPELGPDMAYLLDLVAAGQLRVDIGWRGSWQRYDEAANALINREVSGKAVLSVD</sequence>
<evidence type="ECO:0000256" key="1">
    <source>
        <dbReference type="SAM" id="MobiDB-lite"/>
    </source>
</evidence>
<dbReference type="SMART" id="SM00829">
    <property type="entry name" value="PKS_ER"/>
    <property type="match status" value="1"/>
</dbReference>
<dbReference type="Gene3D" id="3.40.50.720">
    <property type="entry name" value="NAD(P)-binding Rossmann-like Domain"/>
    <property type="match status" value="1"/>
</dbReference>
<dbReference type="Pfam" id="PF13602">
    <property type="entry name" value="ADH_zinc_N_2"/>
    <property type="match status" value="1"/>
</dbReference>
<dbReference type="Gene3D" id="3.90.180.10">
    <property type="entry name" value="Medium-chain alcohol dehydrogenases, catalytic domain"/>
    <property type="match status" value="1"/>
</dbReference>
<evidence type="ECO:0000313" key="3">
    <source>
        <dbReference type="EMBL" id="MCP2166994.1"/>
    </source>
</evidence>
<name>A0AAE3GGQ9_9PSEU</name>
<dbReference type="InterPro" id="IPR020843">
    <property type="entry name" value="ER"/>
</dbReference>
<dbReference type="SUPFAM" id="SSF50129">
    <property type="entry name" value="GroES-like"/>
    <property type="match status" value="1"/>
</dbReference>
<organism evidence="3 4">
    <name type="scientific">Goodfellowiella coeruleoviolacea</name>
    <dbReference type="NCBI Taxonomy" id="334858"/>
    <lineage>
        <taxon>Bacteria</taxon>
        <taxon>Bacillati</taxon>
        <taxon>Actinomycetota</taxon>
        <taxon>Actinomycetes</taxon>
        <taxon>Pseudonocardiales</taxon>
        <taxon>Pseudonocardiaceae</taxon>
        <taxon>Goodfellowiella</taxon>
    </lineage>
</organism>
<dbReference type="InterPro" id="IPR011032">
    <property type="entry name" value="GroES-like_sf"/>
</dbReference>
<dbReference type="SUPFAM" id="SSF51735">
    <property type="entry name" value="NAD(P)-binding Rossmann-fold domains"/>
    <property type="match status" value="1"/>
</dbReference>
<reference evidence="3" key="1">
    <citation type="submission" date="2022-06" db="EMBL/GenBank/DDBJ databases">
        <title>Genomic Encyclopedia of Archaeal and Bacterial Type Strains, Phase II (KMG-II): from individual species to whole genera.</title>
        <authorList>
            <person name="Goeker M."/>
        </authorList>
    </citation>
    <scope>NUCLEOTIDE SEQUENCE</scope>
    <source>
        <strain evidence="3">DSM 43935</strain>
    </source>
</reference>